<dbReference type="Gene3D" id="3.40.20.10">
    <property type="entry name" value="Severin"/>
    <property type="match status" value="1"/>
</dbReference>
<keyword evidence="3" id="KW-0653">Protein transport</keyword>
<dbReference type="GO" id="GO:0070971">
    <property type="term" value="C:endoplasmic reticulum exit site"/>
    <property type="evidence" value="ECO:0007669"/>
    <property type="project" value="TreeGrafter"/>
</dbReference>
<dbReference type="EMBL" id="CDMY01000358">
    <property type="protein sequence ID" value="CEM05467.1"/>
    <property type="molecule type" value="Genomic_DNA"/>
</dbReference>
<feature type="domain" description="Sec23/Sec24 helical" evidence="7">
    <location>
        <begin position="650"/>
        <end position="747"/>
    </location>
</feature>
<dbReference type="Gene3D" id="2.60.40.1670">
    <property type="entry name" value="beta-sandwich domain of Sec23/24"/>
    <property type="match status" value="1"/>
</dbReference>
<dbReference type="GO" id="GO:0006886">
    <property type="term" value="P:intracellular protein transport"/>
    <property type="evidence" value="ECO:0007669"/>
    <property type="project" value="InterPro"/>
</dbReference>
<reference evidence="9 10" key="1">
    <citation type="submission" date="2014-11" db="EMBL/GenBank/DDBJ databases">
        <authorList>
            <person name="Zhu J."/>
            <person name="Qi W."/>
            <person name="Song R."/>
        </authorList>
    </citation>
    <scope>NUCLEOTIDE SEQUENCE [LARGE SCALE GENOMIC DNA]</scope>
</reference>
<accession>A0A0G4F1K2</accession>
<dbReference type="GO" id="GO:0030127">
    <property type="term" value="C:COPII vesicle coat"/>
    <property type="evidence" value="ECO:0007669"/>
    <property type="project" value="InterPro"/>
</dbReference>
<evidence type="ECO:0000256" key="3">
    <source>
        <dbReference type="ARBA" id="ARBA00022927"/>
    </source>
</evidence>
<evidence type="ECO:0000259" key="5">
    <source>
        <dbReference type="Pfam" id="PF04810"/>
    </source>
</evidence>
<dbReference type="Proteomes" id="UP000041254">
    <property type="component" value="Unassembled WGS sequence"/>
</dbReference>
<dbReference type="Pfam" id="PF04811">
    <property type="entry name" value="Sec23_trunk"/>
    <property type="match status" value="2"/>
</dbReference>
<organism evidence="9 10">
    <name type="scientific">Vitrella brassicaformis (strain CCMP3155)</name>
    <dbReference type="NCBI Taxonomy" id="1169540"/>
    <lineage>
        <taxon>Eukaryota</taxon>
        <taxon>Sar</taxon>
        <taxon>Alveolata</taxon>
        <taxon>Colpodellida</taxon>
        <taxon>Vitrellaceae</taxon>
        <taxon>Vitrella</taxon>
    </lineage>
</organism>
<comment type="similarity">
    <text evidence="1">Belongs to the SEC23/SEC24 family. SEC24 subfamily.</text>
</comment>
<dbReference type="GO" id="GO:0090110">
    <property type="term" value="P:COPII-coated vesicle cargo loading"/>
    <property type="evidence" value="ECO:0007669"/>
    <property type="project" value="TreeGrafter"/>
</dbReference>
<evidence type="ECO:0000313" key="10">
    <source>
        <dbReference type="Proteomes" id="UP000041254"/>
    </source>
</evidence>
<dbReference type="InterPro" id="IPR012990">
    <property type="entry name" value="Beta-sandwich_Sec23_24"/>
</dbReference>
<dbReference type="InterPro" id="IPR036180">
    <property type="entry name" value="Gelsolin-like_dom_sf"/>
</dbReference>
<evidence type="ECO:0000256" key="4">
    <source>
        <dbReference type="SAM" id="MobiDB-lite"/>
    </source>
</evidence>
<dbReference type="PANTHER" id="PTHR13803">
    <property type="entry name" value="SEC24-RELATED PROTEIN"/>
    <property type="match status" value="1"/>
</dbReference>
<gene>
    <name evidence="9" type="ORF">Vbra_8696</name>
</gene>
<dbReference type="InterPro" id="IPR036175">
    <property type="entry name" value="Sec23/24_helical_dom_sf"/>
</dbReference>
<dbReference type="SUPFAM" id="SSF82754">
    <property type="entry name" value="C-terminal, gelsolin-like domain of Sec23/24"/>
    <property type="match status" value="1"/>
</dbReference>
<protein>
    <submittedName>
        <fullName evidence="9">Uncharacterized protein</fullName>
    </submittedName>
</protein>
<feature type="domain" description="Sec23/Sec24 trunk" evidence="6">
    <location>
        <begin position="462"/>
        <end position="545"/>
    </location>
</feature>
<dbReference type="Pfam" id="PF04810">
    <property type="entry name" value="zf-Sec23_Sec24"/>
    <property type="match status" value="1"/>
</dbReference>
<dbReference type="Pfam" id="PF08033">
    <property type="entry name" value="Sec23_BS"/>
    <property type="match status" value="1"/>
</dbReference>
<dbReference type="OMA" id="INPFMTF"/>
<dbReference type="Pfam" id="PF04815">
    <property type="entry name" value="Sec23_helical"/>
    <property type="match status" value="1"/>
</dbReference>
<dbReference type="VEuPathDB" id="CryptoDB:Vbra_8696"/>
<dbReference type="GO" id="GO:0000149">
    <property type="term" value="F:SNARE binding"/>
    <property type="evidence" value="ECO:0007669"/>
    <property type="project" value="TreeGrafter"/>
</dbReference>
<evidence type="ECO:0000259" key="6">
    <source>
        <dbReference type="Pfam" id="PF04811"/>
    </source>
</evidence>
<dbReference type="InterPro" id="IPR006896">
    <property type="entry name" value="Sec23/24_trunk_dom"/>
</dbReference>
<keyword evidence="2" id="KW-0813">Transport</keyword>
<dbReference type="InParanoid" id="A0A0G4F1K2"/>
<dbReference type="STRING" id="1169540.A0A0G4F1K2"/>
<dbReference type="PhylomeDB" id="A0A0G4F1K2"/>
<feature type="domain" description="Sec23/Sec24 beta-sandwich" evidence="8">
    <location>
        <begin position="550"/>
        <end position="637"/>
    </location>
</feature>
<name>A0A0G4F1K2_VITBC</name>
<feature type="domain" description="Zinc finger Sec23/Sec24-type" evidence="5">
    <location>
        <begin position="191"/>
        <end position="229"/>
    </location>
</feature>
<evidence type="ECO:0000256" key="1">
    <source>
        <dbReference type="ARBA" id="ARBA00008334"/>
    </source>
</evidence>
<dbReference type="InterPro" id="IPR029006">
    <property type="entry name" value="ADF-H/Gelsolin-like_dom_sf"/>
</dbReference>
<dbReference type="SUPFAM" id="SSF82919">
    <property type="entry name" value="Zn-finger domain of Sec23/24"/>
    <property type="match status" value="1"/>
</dbReference>
<dbReference type="SUPFAM" id="SSF53300">
    <property type="entry name" value="vWA-like"/>
    <property type="match status" value="1"/>
</dbReference>
<dbReference type="SUPFAM" id="SSF81811">
    <property type="entry name" value="Helical domain of Sec23/24"/>
    <property type="match status" value="1"/>
</dbReference>
<feature type="region of interest" description="Disordered" evidence="4">
    <location>
        <begin position="430"/>
        <end position="465"/>
    </location>
</feature>
<dbReference type="InterPro" id="IPR036465">
    <property type="entry name" value="vWFA_dom_sf"/>
</dbReference>
<dbReference type="Gene3D" id="1.20.120.730">
    <property type="entry name" value="Sec23/Sec24 helical domain"/>
    <property type="match status" value="1"/>
</dbReference>
<evidence type="ECO:0000313" key="9">
    <source>
        <dbReference type="EMBL" id="CEM05467.1"/>
    </source>
</evidence>
<dbReference type="Gene3D" id="2.30.30.380">
    <property type="entry name" value="Zn-finger domain of Sec23/24"/>
    <property type="match status" value="1"/>
</dbReference>
<dbReference type="InterPro" id="IPR006900">
    <property type="entry name" value="Sec23/24_helical_dom"/>
</dbReference>
<dbReference type="InterPro" id="IPR006895">
    <property type="entry name" value="Znf_Sec23_Sec24"/>
</dbReference>
<evidence type="ECO:0000259" key="8">
    <source>
        <dbReference type="Pfam" id="PF08033"/>
    </source>
</evidence>
<feature type="compositionally biased region" description="Pro residues" evidence="4">
    <location>
        <begin position="19"/>
        <end position="35"/>
    </location>
</feature>
<dbReference type="SUPFAM" id="SSF81995">
    <property type="entry name" value="beta-sandwich domain of Sec23/24"/>
    <property type="match status" value="1"/>
</dbReference>
<dbReference type="PANTHER" id="PTHR13803:SF4">
    <property type="entry name" value="SECRETORY 24CD, ISOFORM C"/>
    <property type="match status" value="1"/>
</dbReference>
<evidence type="ECO:0000259" key="7">
    <source>
        <dbReference type="Pfam" id="PF04815"/>
    </source>
</evidence>
<dbReference type="OrthoDB" id="49016at2759"/>
<dbReference type="InterPro" id="IPR050550">
    <property type="entry name" value="SEC23_SEC24_subfamily"/>
</dbReference>
<sequence>MHPLPGPHPYTLTPTQMAPSPPAGGPWTHQPPPAPRSSRAARHEPSQPSPTARQGADRQAGITRAPTTLTRHQSSRIDPEQIPRPTGPSDLPVEGGKRYETDKYTLPPPATSSYTVIDRGSASCRFIRLTTNQIPALSQTAATSHIPIGCVVQPFAELAPTEEQIPVVDFSASSSEGLGNNTTTSSGAPGPVRCPRCRAYVNPFMASSAGGRECSCNLCGHVFQLPQWYSCVLDEFGRRRDIMERPELLKGTVDFVAPAEYSDGIPQPPAFCFVIETTFMSAVTGFLHQAIESVKCALEHMPAVTSEVAVVTFDHCLTFYPLDRLFTAKNQMMCVGDVEDDPFFPAPTDVLCVNVQENHDKIVEVLDSVLERAQDSKASHSAGNAALKAAVDLLAARGGGVVMQYYCSVPDVGVGALNKREDFKHIHAFSSSGSSSAVSGATSAPTSGSAPPPSSAAGTSTEHGSQKLDKVMFQPQQAAFYDKLAKHCYETGVGVEVFCQPPSNAFIDLASLGHIAHVTGGHIHLYTQTSTDRDPERIKRDVIRTLAPSGFNCIFKLRTSKGLAVSKFYGPWSAKHGLDASSFAIPRLHPDTAVAFLLKHDDRLDQQKHVYLQCACLYTNMKGQRMIRVITLATPTTSSLSSVFRYTEIDCLINVLTRMSAHGVMHGVGHYREDLLNMCVDMLLSYRLHCATSTTAGQLILPESLKLLPLYVMALFKHAAFRGKSEVRADERVYFLMRFERLPVSMSSLSLYPALRCLHRSLTNDRKLEAAIKASSLLPPTIASTGEKVSSDGVYLMDDDEHFLIYVGCDVRPSYVTHFLGLEVEEPVYWSVGVDGEASPLYSNGMAAAGGKDCIERRIVQHLRALKGSHPHVPVRIIPARSGEEGRFSCRLVEDPVSGEASYVDFLCQIHRLVNAKLD</sequence>
<dbReference type="GO" id="GO:0008270">
    <property type="term" value="F:zinc ion binding"/>
    <property type="evidence" value="ECO:0007669"/>
    <property type="project" value="InterPro"/>
</dbReference>
<keyword evidence="10" id="KW-1185">Reference proteome</keyword>
<feature type="compositionally biased region" description="Low complexity" evidence="4">
    <location>
        <begin position="430"/>
        <end position="461"/>
    </location>
</feature>
<dbReference type="Gene3D" id="3.40.50.410">
    <property type="entry name" value="von Willebrand factor, type A domain"/>
    <property type="match status" value="1"/>
</dbReference>
<feature type="region of interest" description="Disordered" evidence="4">
    <location>
        <begin position="1"/>
        <end position="115"/>
    </location>
</feature>
<proteinExistence type="inferred from homology"/>
<evidence type="ECO:0000256" key="2">
    <source>
        <dbReference type="ARBA" id="ARBA00022448"/>
    </source>
</evidence>
<dbReference type="AlphaFoldDB" id="A0A0G4F1K2"/>
<feature type="domain" description="Sec23/Sec24 trunk" evidence="6">
    <location>
        <begin position="266"/>
        <end position="427"/>
    </location>
</feature>
<dbReference type="InterPro" id="IPR036174">
    <property type="entry name" value="Znf_Sec23_Sec24_sf"/>
</dbReference>